<evidence type="ECO:0000313" key="1">
    <source>
        <dbReference type="EMBL" id="CAF5169613.1"/>
    </source>
</evidence>
<dbReference type="Proteomes" id="UP000681967">
    <property type="component" value="Unassembled WGS sequence"/>
</dbReference>
<accession>A0A8S3GRT9</accession>
<reference evidence="1" key="1">
    <citation type="submission" date="2021-02" db="EMBL/GenBank/DDBJ databases">
        <authorList>
            <person name="Nowell W R."/>
        </authorList>
    </citation>
    <scope>NUCLEOTIDE SEQUENCE</scope>
</reference>
<proteinExistence type="predicted"/>
<feature type="non-terminal residue" evidence="1">
    <location>
        <position position="1"/>
    </location>
</feature>
<organism evidence="1 2">
    <name type="scientific">Rotaria magnacalcarata</name>
    <dbReference type="NCBI Taxonomy" id="392030"/>
    <lineage>
        <taxon>Eukaryota</taxon>
        <taxon>Metazoa</taxon>
        <taxon>Spiralia</taxon>
        <taxon>Gnathifera</taxon>
        <taxon>Rotifera</taxon>
        <taxon>Eurotatoria</taxon>
        <taxon>Bdelloidea</taxon>
        <taxon>Philodinida</taxon>
        <taxon>Philodinidae</taxon>
        <taxon>Rotaria</taxon>
    </lineage>
</organism>
<comment type="caution">
    <text evidence="1">The sequence shown here is derived from an EMBL/GenBank/DDBJ whole genome shotgun (WGS) entry which is preliminary data.</text>
</comment>
<sequence>TQLSSLLQVDATYKLTWNELPLLVFGSSDADRHFRPFGVAFVPSDEGHENQREYIVHYVMADGAPGITRAQKEIFPQARRLMCWAHVARKCREHRKL</sequence>
<name>A0A8S3GRT9_9BILA</name>
<dbReference type="AlphaFoldDB" id="A0A8S3GRT9"/>
<dbReference type="EMBL" id="CAJOBH010279027">
    <property type="protein sequence ID" value="CAF5169613.1"/>
    <property type="molecule type" value="Genomic_DNA"/>
</dbReference>
<evidence type="ECO:0000313" key="2">
    <source>
        <dbReference type="Proteomes" id="UP000681967"/>
    </source>
</evidence>
<feature type="non-terminal residue" evidence="1">
    <location>
        <position position="97"/>
    </location>
</feature>
<protein>
    <recommendedName>
        <fullName evidence="3">MULE transposase domain-containing protein</fullName>
    </recommendedName>
</protein>
<evidence type="ECO:0008006" key="3">
    <source>
        <dbReference type="Google" id="ProtNLM"/>
    </source>
</evidence>
<gene>
    <name evidence="1" type="ORF">BYL167_LOCUS76966</name>
</gene>